<dbReference type="PANTHER" id="PTHR46507:SF2">
    <property type="entry name" value="AFADIN- AND ALPHA-ACTININ-BINDING PROTEIN"/>
    <property type="match status" value="1"/>
</dbReference>
<evidence type="ECO:0000313" key="9">
    <source>
        <dbReference type="Ensembl" id="ENSSGRP00000034331.1"/>
    </source>
</evidence>
<dbReference type="PANTHER" id="PTHR46507">
    <property type="entry name" value="AFADIN- AND ALPHA-ACTININ-BINDING PROTEIN"/>
    <property type="match status" value="1"/>
</dbReference>
<accession>A0A672M7A2</accession>
<evidence type="ECO:0000256" key="4">
    <source>
        <dbReference type="ARBA" id="ARBA00022490"/>
    </source>
</evidence>
<dbReference type="GO" id="GO:0035735">
    <property type="term" value="P:intraciliary transport involved in cilium assembly"/>
    <property type="evidence" value="ECO:0007669"/>
    <property type="project" value="TreeGrafter"/>
</dbReference>
<dbReference type="AlphaFoldDB" id="A0A672M7A2"/>
<dbReference type="InterPro" id="IPR021622">
    <property type="entry name" value="Afadin/alpha-actinin-bd"/>
</dbReference>
<reference evidence="9" key="1">
    <citation type="submission" date="2025-08" db="UniProtKB">
        <authorList>
            <consortium name="Ensembl"/>
        </authorList>
    </citation>
    <scope>IDENTIFICATION</scope>
</reference>
<evidence type="ECO:0000256" key="1">
    <source>
        <dbReference type="ARBA" id="ARBA00004536"/>
    </source>
</evidence>
<keyword evidence="6" id="KW-0965">Cell junction</keyword>
<keyword evidence="8" id="KW-0206">Cytoskeleton</keyword>
<dbReference type="Ensembl" id="ENSSGRT00000036849.1">
    <property type="protein sequence ID" value="ENSSGRP00000034331.1"/>
    <property type="gene ID" value="ENSSGRG00000019051.1"/>
</dbReference>
<evidence type="ECO:0000256" key="6">
    <source>
        <dbReference type="ARBA" id="ARBA00022949"/>
    </source>
</evidence>
<evidence type="ECO:0000313" key="10">
    <source>
        <dbReference type="Proteomes" id="UP000472262"/>
    </source>
</evidence>
<keyword evidence="4" id="KW-0963">Cytoplasm</keyword>
<evidence type="ECO:0000256" key="5">
    <source>
        <dbReference type="ARBA" id="ARBA00022889"/>
    </source>
</evidence>
<evidence type="ECO:0000256" key="7">
    <source>
        <dbReference type="ARBA" id="ARBA00023054"/>
    </source>
</evidence>
<comment type="similarity">
    <text evidence="3">Belongs to the ADIP family.</text>
</comment>
<name>A0A672M7A2_SINGR</name>
<comment type="subcellular location">
    <subcellularLocation>
        <location evidence="1">Cell junction</location>
        <location evidence="1">Adherens junction</location>
    </subcellularLocation>
    <subcellularLocation>
        <location evidence="2">Cytoplasm</location>
        <location evidence="2">Cytoskeleton</location>
        <location evidence="2">Microtubule organizing center</location>
        <location evidence="2">Centrosome</location>
        <location evidence="2">Centriolar satellite</location>
    </subcellularLocation>
</comment>
<dbReference type="GO" id="GO:0007155">
    <property type="term" value="P:cell adhesion"/>
    <property type="evidence" value="ECO:0007669"/>
    <property type="project" value="UniProtKB-KW"/>
</dbReference>
<sequence>HSPDPCPEVCSLGLTGVSLESKSGSLSAVPVLNLLYEVLQLQRRAQRALHELETQQLKNGSDLEHLQHSNCRLKDQLEHTRRDNSGLHEGERQLQLKIKTLQNWLKSEKEEVQKLQSIISSRATQYNHDTKRKERECTKLKERLNQLLMDKRDKKLSIEISNHVGRSDGKRGLWKTGKMEARHEGEMYKALLSDYETRQRSLMMENSELKKVLQHMKKDMITILSPKKPEPANDSLEQAVSECEEEIGDPSRETLEQSCEQAREQLTNSIRLQWRKLKSHMERLDSQASLVASQEREGEEMMSRKEHEEEMQRMRMELQQCKEFIHMQQQLLQQQLSSPCDEETAALLNDCYTLEEKERLKEEWRLFNEQKRNFERERKNFTEAAIRLGHERKAFEEDRAAWLKTQFLNMTPFVDRKRSALSDSALSVGECP</sequence>
<proteinExistence type="inferred from homology"/>
<keyword evidence="10" id="KW-1185">Reference proteome</keyword>
<protein>
    <submittedName>
        <fullName evidence="9">Afadin- and alpha-actinin-binding protein-like</fullName>
    </submittedName>
</protein>
<dbReference type="GO" id="GO:0005912">
    <property type="term" value="C:adherens junction"/>
    <property type="evidence" value="ECO:0007669"/>
    <property type="project" value="UniProtKB-SubCell"/>
</dbReference>
<dbReference type="GO" id="GO:0036064">
    <property type="term" value="C:ciliary basal body"/>
    <property type="evidence" value="ECO:0007669"/>
    <property type="project" value="TreeGrafter"/>
</dbReference>
<keyword evidence="5" id="KW-0130">Cell adhesion</keyword>
<gene>
    <name evidence="9" type="primary">ssx2ipa</name>
</gene>
<dbReference type="Proteomes" id="UP000472262">
    <property type="component" value="Unassembled WGS sequence"/>
</dbReference>
<keyword evidence="7" id="KW-0175">Coiled coil</keyword>
<evidence type="ECO:0000256" key="8">
    <source>
        <dbReference type="ARBA" id="ARBA00023212"/>
    </source>
</evidence>
<organism evidence="9 10">
    <name type="scientific">Sinocyclocheilus grahami</name>
    <name type="common">Dianchi golden-line fish</name>
    <name type="synonym">Barbus grahami</name>
    <dbReference type="NCBI Taxonomy" id="75366"/>
    <lineage>
        <taxon>Eukaryota</taxon>
        <taxon>Metazoa</taxon>
        <taxon>Chordata</taxon>
        <taxon>Craniata</taxon>
        <taxon>Vertebrata</taxon>
        <taxon>Euteleostomi</taxon>
        <taxon>Actinopterygii</taxon>
        <taxon>Neopterygii</taxon>
        <taxon>Teleostei</taxon>
        <taxon>Ostariophysi</taxon>
        <taxon>Cypriniformes</taxon>
        <taxon>Cyprinidae</taxon>
        <taxon>Cyprininae</taxon>
        <taxon>Sinocyclocheilus</taxon>
    </lineage>
</organism>
<dbReference type="Pfam" id="PF11559">
    <property type="entry name" value="ADIP"/>
    <property type="match status" value="1"/>
</dbReference>
<evidence type="ECO:0000256" key="3">
    <source>
        <dbReference type="ARBA" id="ARBA00009291"/>
    </source>
</evidence>
<dbReference type="GO" id="GO:0034451">
    <property type="term" value="C:centriolar satellite"/>
    <property type="evidence" value="ECO:0007669"/>
    <property type="project" value="UniProtKB-SubCell"/>
</dbReference>
<evidence type="ECO:0000256" key="2">
    <source>
        <dbReference type="ARBA" id="ARBA00004607"/>
    </source>
</evidence>
<dbReference type="InterPro" id="IPR052300">
    <property type="entry name" value="Adhesion_Centrosome_assoc"/>
</dbReference>
<reference evidence="9" key="2">
    <citation type="submission" date="2025-09" db="UniProtKB">
        <authorList>
            <consortium name="Ensembl"/>
        </authorList>
    </citation>
    <scope>IDENTIFICATION</scope>
</reference>